<dbReference type="AlphaFoldDB" id="C5CL06"/>
<gene>
    <name evidence="1" type="ordered locus">Vapar_4551</name>
</gene>
<dbReference type="KEGG" id="vap:Vapar_4551"/>
<accession>C5CL06</accession>
<name>C5CL06_VARPS</name>
<dbReference type="HOGENOM" id="CLU_2653467_0_0_4"/>
<proteinExistence type="predicted"/>
<sequence length="76" mass="8659">MEFSEYELSTMLQEVVDAGHVTEGSREHGIAKLVIDKGEAALTDAQKTIYQRHVLPFLKAIAHRHDKEDRVSLWPD</sequence>
<evidence type="ECO:0000313" key="1">
    <source>
        <dbReference type="EMBL" id="ACS21157.1"/>
    </source>
</evidence>
<dbReference type="STRING" id="543728.Vapar_4551"/>
<reference evidence="1" key="1">
    <citation type="submission" date="2009-06" db="EMBL/GenBank/DDBJ databases">
        <title>Complete sequence of chromosome 1 of Variovorax paradoxus S110.</title>
        <authorList>
            <consortium name="US DOE Joint Genome Institute"/>
            <person name="Lucas S."/>
            <person name="Copeland A."/>
            <person name="Lapidus A."/>
            <person name="Glavina del Rio T."/>
            <person name="Tice H."/>
            <person name="Bruce D."/>
            <person name="Goodwin L."/>
            <person name="Pitluck S."/>
            <person name="Chertkov O."/>
            <person name="Brettin T."/>
            <person name="Detter J.C."/>
            <person name="Han C."/>
            <person name="Larimer F."/>
            <person name="Land M."/>
            <person name="Hauser L."/>
            <person name="Kyrpides N."/>
            <person name="Ovchinnikova G."/>
            <person name="Orwin P."/>
            <person name="Leadbetter J.R."/>
            <person name="Spain J.C."/>
            <person name="Han J.I."/>
        </authorList>
    </citation>
    <scope>NUCLEOTIDE SEQUENCE</scope>
    <source>
        <strain evidence="1">S110</strain>
    </source>
</reference>
<dbReference type="EMBL" id="CP001635">
    <property type="protein sequence ID" value="ACS21157.1"/>
    <property type="molecule type" value="Genomic_DNA"/>
</dbReference>
<dbReference type="OrthoDB" id="6057991at2"/>
<protein>
    <submittedName>
        <fullName evidence="1">Uncharacterized protein</fullName>
    </submittedName>
</protein>
<organism evidence="1">
    <name type="scientific">Variovorax paradoxus (strain S110)</name>
    <dbReference type="NCBI Taxonomy" id="543728"/>
    <lineage>
        <taxon>Bacteria</taxon>
        <taxon>Pseudomonadati</taxon>
        <taxon>Pseudomonadota</taxon>
        <taxon>Betaproteobacteria</taxon>
        <taxon>Burkholderiales</taxon>
        <taxon>Comamonadaceae</taxon>
        <taxon>Variovorax</taxon>
    </lineage>
</organism>